<dbReference type="Pfam" id="PF06094">
    <property type="entry name" value="GGACT"/>
    <property type="match status" value="1"/>
</dbReference>
<dbReference type="PANTHER" id="PTHR12935:SF0">
    <property type="entry name" value="GAMMA-GLUTAMYLCYCLOTRANSFERASE"/>
    <property type="match status" value="1"/>
</dbReference>
<dbReference type="AlphaFoldDB" id="A0A9P4S561"/>
<dbReference type="InterPro" id="IPR013024">
    <property type="entry name" value="GGCT-like"/>
</dbReference>
<dbReference type="EMBL" id="MU006110">
    <property type="protein sequence ID" value="KAF2835218.1"/>
    <property type="molecule type" value="Genomic_DNA"/>
</dbReference>
<keyword evidence="7" id="KW-1185">Reference proteome</keyword>
<feature type="active site" description="Proton acceptor" evidence="3">
    <location>
        <position position="111"/>
    </location>
</feature>
<protein>
    <recommendedName>
        <fullName evidence="1">gamma-glutamylcyclotransferase</fullName>
        <ecNumber evidence="1">4.3.2.9</ecNumber>
    </recommendedName>
</protein>
<dbReference type="PANTHER" id="PTHR12935">
    <property type="entry name" value="GAMMA-GLUTAMYLCYCLOTRANSFERASE"/>
    <property type="match status" value="1"/>
</dbReference>
<dbReference type="SUPFAM" id="SSF110857">
    <property type="entry name" value="Gamma-glutamyl cyclotransferase-like"/>
    <property type="match status" value="1"/>
</dbReference>
<comment type="caution">
    <text evidence="6">The sequence shown here is derived from an EMBL/GenBank/DDBJ whole genome shotgun (WGS) entry which is preliminary data.</text>
</comment>
<dbReference type="GO" id="GO:0003839">
    <property type="term" value="F:gamma-glutamylcyclotransferase activity"/>
    <property type="evidence" value="ECO:0007669"/>
    <property type="project" value="UniProtKB-EC"/>
</dbReference>
<dbReference type="EC" id="4.3.2.9" evidence="1"/>
<dbReference type="Proteomes" id="UP000799429">
    <property type="component" value="Unassembled WGS sequence"/>
</dbReference>
<organism evidence="6 7">
    <name type="scientific">Patellaria atrata CBS 101060</name>
    <dbReference type="NCBI Taxonomy" id="1346257"/>
    <lineage>
        <taxon>Eukaryota</taxon>
        <taxon>Fungi</taxon>
        <taxon>Dikarya</taxon>
        <taxon>Ascomycota</taxon>
        <taxon>Pezizomycotina</taxon>
        <taxon>Dothideomycetes</taxon>
        <taxon>Dothideomycetes incertae sedis</taxon>
        <taxon>Patellariales</taxon>
        <taxon>Patellariaceae</taxon>
        <taxon>Patellaria</taxon>
    </lineage>
</organism>
<proteinExistence type="predicted"/>
<evidence type="ECO:0000256" key="4">
    <source>
        <dbReference type="PIRSR" id="PIRSR617939-2"/>
    </source>
</evidence>
<evidence type="ECO:0000256" key="1">
    <source>
        <dbReference type="ARBA" id="ARBA00012346"/>
    </source>
</evidence>
<feature type="binding site" evidence="4">
    <location>
        <begin position="30"/>
        <end position="35"/>
    </location>
    <ligand>
        <name>substrate</name>
    </ligand>
</feature>
<evidence type="ECO:0000313" key="7">
    <source>
        <dbReference type="Proteomes" id="UP000799429"/>
    </source>
</evidence>
<name>A0A9P4S561_9PEZI</name>
<dbReference type="InterPro" id="IPR017939">
    <property type="entry name" value="G-Glutamylcylcotransferase"/>
</dbReference>
<evidence type="ECO:0000259" key="5">
    <source>
        <dbReference type="Pfam" id="PF06094"/>
    </source>
</evidence>
<keyword evidence="2" id="KW-0456">Lyase</keyword>
<accession>A0A9P4S561</accession>
<evidence type="ECO:0000256" key="2">
    <source>
        <dbReference type="ARBA" id="ARBA00023239"/>
    </source>
</evidence>
<evidence type="ECO:0000313" key="6">
    <source>
        <dbReference type="EMBL" id="KAF2835218.1"/>
    </source>
</evidence>
<dbReference type="CDD" id="cd06661">
    <property type="entry name" value="GGCT_like"/>
    <property type="match status" value="1"/>
</dbReference>
<evidence type="ECO:0000256" key="3">
    <source>
        <dbReference type="PIRSR" id="PIRSR617939-1"/>
    </source>
</evidence>
<sequence length="220" mass="25016">MSSSDPRISQLVSSTLCQKVSGDISDKRLYYGYGSNMWLYQMANRCPTSSFVGIARLPGYRWIINDRGYANIVLTSKSASSGPGEKSEEDEVWGMVYTLKGKDEKRLDRNEGVPYCYVKDDTIEVALWKSDKDKNGGFIDIKEPSKDVKVLVYIDRDRVEPDNPKKEYIYRMNMAIADAVAYGIPQDYVDKVMRPFIPKDEAKDQEITAVGQALEFKDED</sequence>
<dbReference type="Gene3D" id="3.10.490.10">
    <property type="entry name" value="Gamma-glutamyl cyclotransferase-like"/>
    <property type="match status" value="1"/>
</dbReference>
<dbReference type="InterPro" id="IPR009288">
    <property type="entry name" value="AIG2-like_dom"/>
</dbReference>
<dbReference type="OrthoDB" id="2924818at2759"/>
<feature type="domain" description="Gamma-glutamylcyclotransferase AIG2-like" evidence="5">
    <location>
        <begin position="33"/>
        <end position="130"/>
    </location>
</feature>
<gene>
    <name evidence="6" type="ORF">M501DRAFT_982369</name>
</gene>
<reference evidence="6" key="1">
    <citation type="journal article" date="2020" name="Stud. Mycol.">
        <title>101 Dothideomycetes genomes: a test case for predicting lifestyles and emergence of pathogens.</title>
        <authorList>
            <person name="Haridas S."/>
            <person name="Albert R."/>
            <person name="Binder M."/>
            <person name="Bloem J."/>
            <person name="Labutti K."/>
            <person name="Salamov A."/>
            <person name="Andreopoulos B."/>
            <person name="Baker S."/>
            <person name="Barry K."/>
            <person name="Bills G."/>
            <person name="Bluhm B."/>
            <person name="Cannon C."/>
            <person name="Castanera R."/>
            <person name="Culley D."/>
            <person name="Daum C."/>
            <person name="Ezra D."/>
            <person name="Gonzalez J."/>
            <person name="Henrissat B."/>
            <person name="Kuo A."/>
            <person name="Liang C."/>
            <person name="Lipzen A."/>
            <person name="Lutzoni F."/>
            <person name="Magnuson J."/>
            <person name="Mondo S."/>
            <person name="Nolan M."/>
            <person name="Ohm R."/>
            <person name="Pangilinan J."/>
            <person name="Park H.-J."/>
            <person name="Ramirez L."/>
            <person name="Alfaro M."/>
            <person name="Sun H."/>
            <person name="Tritt A."/>
            <person name="Yoshinaga Y."/>
            <person name="Zwiers L.-H."/>
            <person name="Turgeon B."/>
            <person name="Goodwin S."/>
            <person name="Spatafora J."/>
            <person name="Crous P."/>
            <person name="Grigoriev I."/>
        </authorList>
    </citation>
    <scope>NUCLEOTIDE SEQUENCE</scope>
    <source>
        <strain evidence="6">CBS 101060</strain>
    </source>
</reference>
<dbReference type="InterPro" id="IPR036568">
    <property type="entry name" value="GGCT-like_sf"/>
</dbReference>